<dbReference type="GO" id="GO:0044325">
    <property type="term" value="F:transmembrane transporter binding"/>
    <property type="evidence" value="ECO:0007669"/>
    <property type="project" value="TreeGrafter"/>
</dbReference>
<protein>
    <submittedName>
        <fullName evidence="8">Potassium voltage-gated channel, Isk-related family, member 4</fullName>
    </submittedName>
</protein>
<dbReference type="GO" id="GO:0008076">
    <property type="term" value="C:voltage-gated potassium channel complex"/>
    <property type="evidence" value="ECO:0007669"/>
    <property type="project" value="TreeGrafter"/>
</dbReference>
<dbReference type="GO" id="GO:0005251">
    <property type="term" value="F:delayed rectifier potassium channel activity"/>
    <property type="evidence" value="ECO:0007669"/>
    <property type="project" value="TreeGrafter"/>
</dbReference>
<dbReference type="Bgee" id="ENSAMXG00000043208">
    <property type="expression patterns" value="Expressed in heart and 11 other cell types or tissues"/>
</dbReference>
<reference evidence="8" key="4">
    <citation type="submission" date="2025-09" db="UniProtKB">
        <authorList>
            <consortium name="Ensembl"/>
        </authorList>
    </citation>
    <scope>IDENTIFICATION</scope>
</reference>
<keyword evidence="9" id="KW-1185">Reference proteome</keyword>
<evidence type="ECO:0000256" key="5">
    <source>
        <dbReference type="ARBA" id="ARBA00023136"/>
    </source>
</evidence>
<evidence type="ECO:0000256" key="4">
    <source>
        <dbReference type="ARBA" id="ARBA00022989"/>
    </source>
</evidence>
<dbReference type="PANTHER" id="PTHR15282:SF9">
    <property type="entry name" value="POTASSIUM VOLTAGE-GATED CHANNEL SUBFAMILY E MEMBER 4"/>
    <property type="match status" value="1"/>
</dbReference>
<reference evidence="9" key="1">
    <citation type="submission" date="2013-03" db="EMBL/GenBank/DDBJ databases">
        <authorList>
            <person name="Jeffery W."/>
            <person name="Warren W."/>
            <person name="Wilson R.K."/>
        </authorList>
    </citation>
    <scope>NUCLEOTIDE SEQUENCE</scope>
    <source>
        <strain evidence="9">female</strain>
    </source>
</reference>
<keyword evidence="4 7" id="KW-1133">Transmembrane helix</keyword>
<keyword evidence="5 7" id="KW-0472">Membrane</keyword>
<dbReference type="PRINTS" id="PR00168">
    <property type="entry name" value="KCNECHANNEL"/>
</dbReference>
<organism evidence="8 9">
    <name type="scientific">Astyanax mexicanus</name>
    <name type="common">Blind cave fish</name>
    <name type="synonym">Astyanax fasciatus mexicanus</name>
    <dbReference type="NCBI Taxonomy" id="7994"/>
    <lineage>
        <taxon>Eukaryota</taxon>
        <taxon>Metazoa</taxon>
        <taxon>Chordata</taxon>
        <taxon>Craniata</taxon>
        <taxon>Vertebrata</taxon>
        <taxon>Euteleostomi</taxon>
        <taxon>Actinopterygii</taxon>
        <taxon>Neopterygii</taxon>
        <taxon>Teleostei</taxon>
        <taxon>Ostariophysi</taxon>
        <taxon>Characiformes</taxon>
        <taxon>Characoidei</taxon>
        <taxon>Acestrorhamphidae</taxon>
        <taxon>Acestrorhamphinae</taxon>
        <taxon>Astyanax</taxon>
    </lineage>
</organism>
<reference evidence="8" key="3">
    <citation type="submission" date="2025-08" db="UniProtKB">
        <authorList>
            <consortium name="Ensembl"/>
        </authorList>
    </citation>
    <scope>IDENTIFICATION</scope>
</reference>
<name>A0A3B1K5K9_ASTMX</name>
<dbReference type="Ensembl" id="ENSAMXT00000043151.1">
    <property type="protein sequence ID" value="ENSAMXP00000049261.1"/>
    <property type="gene ID" value="ENSAMXG00000043208.1"/>
</dbReference>
<dbReference type="GO" id="GO:1902282">
    <property type="term" value="F:voltage-gated potassium channel activity involved in ventricular cardiac muscle cell action potential repolarization"/>
    <property type="evidence" value="ECO:0007669"/>
    <property type="project" value="TreeGrafter"/>
</dbReference>
<comment type="similarity">
    <text evidence="2">Belongs to the potassium channel KCNE family.</text>
</comment>
<sequence length="172" mass="18080">MLKIKTLNENGAGNATALRALSFRNAASTPQAGGSDGNAYLYILIVMSFYGIFLAGIMFGYVRSKRREKGEEQREWGARLKKHSLPALAGLTFSARALPLPGGPLESRVLAPLACALCSVEQSSVSSLCSSADARAIIEEEADSGTGEGLEEPCRESVASSDASAENLRAAP</sequence>
<proteinExistence type="inferred from homology"/>
<evidence type="ECO:0000256" key="1">
    <source>
        <dbReference type="ARBA" id="ARBA00004167"/>
    </source>
</evidence>
<dbReference type="Pfam" id="PF02060">
    <property type="entry name" value="ISK_Channel"/>
    <property type="match status" value="1"/>
</dbReference>
<dbReference type="AlphaFoldDB" id="A0A3B1K5K9"/>
<evidence type="ECO:0000256" key="3">
    <source>
        <dbReference type="ARBA" id="ARBA00022692"/>
    </source>
</evidence>
<reference evidence="9" key="2">
    <citation type="journal article" date="2014" name="Nat. Commun.">
        <title>The cavefish genome reveals candidate genes for eye loss.</title>
        <authorList>
            <person name="McGaugh S.E."/>
            <person name="Gross J.B."/>
            <person name="Aken B."/>
            <person name="Blin M."/>
            <person name="Borowsky R."/>
            <person name="Chalopin D."/>
            <person name="Hinaux H."/>
            <person name="Jeffery W.R."/>
            <person name="Keene A."/>
            <person name="Ma L."/>
            <person name="Minx P."/>
            <person name="Murphy D."/>
            <person name="O'Quin K.E."/>
            <person name="Retaux S."/>
            <person name="Rohner N."/>
            <person name="Searle S.M."/>
            <person name="Stahl B.A."/>
            <person name="Tabin C."/>
            <person name="Volff J.N."/>
            <person name="Yoshizawa M."/>
            <person name="Warren W.C."/>
        </authorList>
    </citation>
    <scope>NUCLEOTIDE SEQUENCE [LARGE SCALE GENOMIC DNA]</scope>
    <source>
        <strain evidence="9">female</strain>
    </source>
</reference>
<evidence type="ECO:0000313" key="9">
    <source>
        <dbReference type="Proteomes" id="UP000018467"/>
    </source>
</evidence>
<dbReference type="Proteomes" id="UP000018467">
    <property type="component" value="Unassembled WGS sequence"/>
</dbReference>
<accession>A0A3B1K5K9</accession>
<dbReference type="GO" id="GO:0086091">
    <property type="term" value="P:regulation of heart rate by cardiac conduction"/>
    <property type="evidence" value="ECO:0007669"/>
    <property type="project" value="TreeGrafter"/>
</dbReference>
<dbReference type="FunCoup" id="A0A3B1K5K9">
    <property type="interactions" value="812"/>
</dbReference>
<dbReference type="InParanoid" id="A0A3B1K5K9"/>
<evidence type="ECO:0000256" key="2">
    <source>
        <dbReference type="ARBA" id="ARBA00005688"/>
    </source>
</evidence>
<dbReference type="GO" id="GO:0060307">
    <property type="term" value="P:regulation of ventricular cardiac muscle cell membrane repolarization"/>
    <property type="evidence" value="ECO:0007669"/>
    <property type="project" value="TreeGrafter"/>
</dbReference>
<evidence type="ECO:0000313" key="8">
    <source>
        <dbReference type="Ensembl" id="ENSAMXP00000049261.1"/>
    </source>
</evidence>
<feature type="region of interest" description="Disordered" evidence="6">
    <location>
        <begin position="140"/>
        <end position="172"/>
    </location>
</feature>
<evidence type="ECO:0000256" key="6">
    <source>
        <dbReference type="SAM" id="MobiDB-lite"/>
    </source>
</evidence>
<dbReference type="InterPro" id="IPR000369">
    <property type="entry name" value="K_chnl_KCNE"/>
</dbReference>
<dbReference type="GO" id="GO:0015459">
    <property type="term" value="F:potassium channel regulator activity"/>
    <property type="evidence" value="ECO:0007669"/>
    <property type="project" value="TreeGrafter"/>
</dbReference>
<comment type="subcellular location">
    <subcellularLocation>
        <location evidence="1">Membrane</location>
        <topology evidence="1">Single-pass membrane protein</topology>
    </subcellularLocation>
</comment>
<keyword evidence="3 7" id="KW-0812">Transmembrane</keyword>
<dbReference type="GeneTree" id="ENSGT00390000013776"/>
<feature type="transmembrane region" description="Helical" evidence="7">
    <location>
        <begin position="39"/>
        <end position="62"/>
    </location>
</feature>
<dbReference type="STRING" id="7994.ENSAMXP00000049261"/>
<dbReference type="GO" id="GO:0097623">
    <property type="term" value="P:potassium ion export across plasma membrane"/>
    <property type="evidence" value="ECO:0007669"/>
    <property type="project" value="TreeGrafter"/>
</dbReference>
<dbReference type="PANTHER" id="PTHR15282">
    <property type="entry name" value="POTASSIUM VOLTAGE-GATED CHANNEL SUBFAMILY E MEMBER 1, 3"/>
    <property type="match status" value="1"/>
</dbReference>
<evidence type="ECO:0000256" key="7">
    <source>
        <dbReference type="SAM" id="Phobius"/>
    </source>
</evidence>